<keyword evidence="3" id="KW-1185">Reference proteome</keyword>
<protein>
    <submittedName>
        <fullName evidence="2">Uncharacterized protein</fullName>
    </submittedName>
</protein>
<evidence type="ECO:0000313" key="3">
    <source>
        <dbReference type="Proteomes" id="UP000241769"/>
    </source>
</evidence>
<gene>
    <name evidence="2" type="ORF">PROFUN_04265</name>
</gene>
<dbReference type="InParanoid" id="A0A2P6NUZ2"/>
<feature type="compositionally biased region" description="Basic and acidic residues" evidence="1">
    <location>
        <begin position="201"/>
        <end position="224"/>
    </location>
</feature>
<accession>A0A2P6NUZ2</accession>
<dbReference type="Proteomes" id="UP000241769">
    <property type="component" value="Unassembled WGS sequence"/>
</dbReference>
<dbReference type="AlphaFoldDB" id="A0A2P6NUZ2"/>
<organism evidence="2 3">
    <name type="scientific">Planoprotostelium fungivorum</name>
    <dbReference type="NCBI Taxonomy" id="1890364"/>
    <lineage>
        <taxon>Eukaryota</taxon>
        <taxon>Amoebozoa</taxon>
        <taxon>Evosea</taxon>
        <taxon>Variosea</taxon>
        <taxon>Cavosteliida</taxon>
        <taxon>Cavosteliaceae</taxon>
        <taxon>Planoprotostelium</taxon>
    </lineage>
</organism>
<feature type="compositionally biased region" description="Basic residues" evidence="1">
    <location>
        <begin position="228"/>
        <end position="238"/>
    </location>
</feature>
<comment type="caution">
    <text evidence="2">The sequence shown here is derived from an EMBL/GenBank/DDBJ whole genome shotgun (WGS) entry which is preliminary data.</text>
</comment>
<sequence>MATEEDVSKAERLLEALNKKASVLAPRIVPKGHDDRSLEVFCKTPERQKELKELIQDFQSTRTRCVSCNDINREATHFTTFWTLHFEEKTYTLSNFKLLCDECDTLSRLDRVLSILSESPQDLDRIIQLWRHVNPKQDEEEDEDKIEEKVRVRDQFRQVYSIAYTLQMMAGQMKGWKVLDKSGDEINQKTSLTKLFESYKDKKTGKKRKEESVVMEEKKDEKSNGAKGKAKKPRNKSK</sequence>
<proteinExistence type="predicted"/>
<dbReference type="EMBL" id="MDYQ01000017">
    <property type="protein sequence ID" value="PRP87791.1"/>
    <property type="molecule type" value="Genomic_DNA"/>
</dbReference>
<evidence type="ECO:0000256" key="1">
    <source>
        <dbReference type="SAM" id="MobiDB-lite"/>
    </source>
</evidence>
<evidence type="ECO:0000313" key="2">
    <source>
        <dbReference type="EMBL" id="PRP87791.1"/>
    </source>
</evidence>
<name>A0A2P6NUZ2_9EUKA</name>
<feature type="region of interest" description="Disordered" evidence="1">
    <location>
        <begin position="201"/>
        <end position="238"/>
    </location>
</feature>
<reference evidence="2 3" key="1">
    <citation type="journal article" date="2018" name="Genome Biol. Evol.">
        <title>Multiple Roots of Fruiting Body Formation in Amoebozoa.</title>
        <authorList>
            <person name="Hillmann F."/>
            <person name="Forbes G."/>
            <person name="Novohradska S."/>
            <person name="Ferling I."/>
            <person name="Riege K."/>
            <person name="Groth M."/>
            <person name="Westermann M."/>
            <person name="Marz M."/>
            <person name="Spaller T."/>
            <person name="Winckler T."/>
            <person name="Schaap P."/>
            <person name="Glockner G."/>
        </authorList>
    </citation>
    <scope>NUCLEOTIDE SEQUENCE [LARGE SCALE GENOMIC DNA]</scope>
    <source>
        <strain evidence="2 3">Jena</strain>
    </source>
</reference>